<dbReference type="AlphaFoldDB" id="A0A7J0DRF1"/>
<feature type="compositionally biased region" description="Pro residues" evidence="1">
    <location>
        <begin position="65"/>
        <end position="106"/>
    </location>
</feature>
<evidence type="ECO:0000256" key="1">
    <source>
        <dbReference type="SAM" id="MobiDB-lite"/>
    </source>
</evidence>
<dbReference type="EMBL" id="BJWL01000358">
    <property type="protein sequence ID" value="GFS40759.1"/>
    <property type="molecule type" value="Genomic_DNA"/>
</dbReference>
<name>A0A7J0DRF1_9ERIC</name>
<sequence>MGRLQPDPSPSNFQPASEPQPHEYHYEQQVTDEIPPPVYESYNDENHPYDSSYPAQATDPQQQQQPPPPQPQQPPQSYPPPQPPQPYPPQQPPQQYPPRTYPPPSGGKPQAYPPQAEQAAVQFPPPHSEKAYQPSEPEAVQFPPPQQQGYQVPGPAAQFPPRSPFFGAQQPQMNYGGMGAPPASGVPVMNNQFSKMGTEGWSTDLFGCMENPENAVLDVGVHLVGMLIHGCCSNLTSSIFFSYNSHLPMLDVRANCRNCGQWSHLMWNKWDTVWLYSILDRHAMSDFMHLPDKDEEQIRAGGVACAGLGHPLLMRVLRSLSGVQGAPTQGLRSCHWMDGKHGYAAAAAAANWNGATNEPNHDGLMKT</sequence>
<accession>A0A7J0DRF1</accession>
<feature type="region of interest" description="Disordered" evidence="1">
    <location>
        <begin position="1"/>
        <end position="156"/>
    </location>
</feature>
<feature type="compositionally biased region" description="Low complexity" evidence="1">
    <location>
        <begin position="147"/>
        <end position="156"/>
    </location>
</feature>
<reference evidence="3" key="1">
    <citation type="submission" date="2019-07" db="EMBL/GenBank/DDBJ databases">
        <title>De Novo Assembly of kiwifruit Actinidia rufa.</title>
        <authorList>
            <person name="Sugita-Konishi S."/>
            <person name="Sato K."/>
            <person name="Mori E."/>
            <person name="Abe Y."/>
            <person name="Kisaki G."/>
            <person name="Hamano K."/>
            <person name="Suezawa K."/>
            <person name="Otani M."/>
            <person name="Fukuda T."/>
            <person name="Manabe T."/>
            <person name="Gomi K."/>
            <person name="Tabuchi M."/>
            <person name="Akimitsu K."/>
            <person name="Kataoka I."/>
        </authorList>
    </citation>
    <scope>NUCLEOTIDE SEQUENCE [LARGE SCALE GENOMIC DNA]</scope>
    <source>
        <strain evidence="3">cv. Fuchu</strain>
    </source>
</reference>
<evidence type="ECO:0000313" key="3">
    <source>
        <dbReference type="Proteomes" id="UP000585474"/>
    </source>
</evidence>
<organism evidence="2 3">
    <name type="scientific">Actinidia rufa</name>
    <dbReference type="NCBI Taxonomy" id="165716"/>
    <lineage>
        <taxon>Eukaryota</taxon>
        <taxon>Viridiplantae</taxon>
        <taxon>Streptophyta</taxon>
        <taxon>Embryophyta</taxon>
        <taxon>Tracheophyta</taxon>
        <taxon>Spermatophyta</taxon>
        <taxon>Magnoliopsida</taxon>
        <taxon>eudicotyledons</taxon>
        <taxon>Gunneridae</taxon>
        <taxon>Pentapetalae</taxon>
        <taxon>asterids</taxon>
        <taxon>Ericales</taxon>
        <taxon>Actinidiaceae</taxon>
        <taxon>Actinidia</taxon>
    </lineage>
</organism>
<evidence type="ECO:0000313" key="2">
    <source>
        <dbReference type="EMBL" id="GFS40759.1"/>
    </source>
</evidence>
<proteinExistence type="predicted"/>
<gene>
    <name evidence="2" type="ORF">Acr_00g0070360</name>
</gene>
<dbReference type="Proteomes" id="UP000585474">
    <property type="component" value="Unassembled WGS sequence"/>
</dbReference>
<feature type="compositionally biased region" description="Low complexity" evidence="1">
    <location>
        <begin position="109"/>
        <end position="122"/>
    </location>
</feature>
<keyword evidence="3" id="KW-1185">Reference proteome</keyword>
<comment type="caution">
    <text evidence="2">The sequence shown here is derived from an EMBL/GenBank/DDBJ whole genome shotgun (WGS) entry which is preliminary data.</text>
</comment>
<protein>
    <submittedName>
        <fullName evidence="2">PLAC8 family protein</fullName>
    </submittedName>
</protein>